<dbReference type="Pfam" id="PF00619">
    <property type="entry name" value="CARD"/>
    <property type="match status" value="1"/>
</dbReference>
<evidence type="ECO:0000256" key="5">
    <source>
        <dbReference type="ARBA" id="ARBA00022490"/>
    </source>
</evidence>
<evidence type="ECO:0000256" key="4">
    <source>
        <dbReference type="ARBA" id="ARBA00022475"/>
    </source>
</evidence>
<keyword evidence="14" id="KW-0564">Palmitate</keyword>
<dbReference type="PANTHER" id="PTHR24106">
    <property type="entry name" value="NACHT, LRR AND CARD DOMAINS-CONTAINING"/>
    <property type="match status" value="1"/>
</dbReference>
<dbReference type="InterPro" id="IPR007111">
    <property type="entry name" value="NACHT_NTPase"/>
</dbReference>
<dbReference type="GO" id="GO:0045087">
    <property type="term" value="P:innate immune response"/>
    <property type="evidence" value="ECO:0007669"/>
    <property type="project" value="UniProtKB-KW"/>
</dbReference>
<dbReference type="SMART" id="SM00368">
    <property type="entry name" value="LRR_RI"/>
    <property type="match status" value="12"/>
</dbReference>
<evidence type="ECO:0000256" key="10">
    <source>
        <dbReference type="ARBA" id="ARBA00022840"/>
    </source>
</evidence>
<dbReference type="GO" id="GO:0016323">
    <property type="term" value="C:basolateral plasma membrane"/>
    <property type="evidence" value="ECO:0007669"/>
    <property type="project" value="UniProtKB-SubCell"/>
</dbReference>
<dbReference type="GO" id="GO:0005524">
    <property type="term" value="F:ATP binding"/>
    <property type="evidence" value="ECO:0007669"/>
    <property type="project" value="UniProtKB-KW"/>
</dbReference>
<evidence type="ECO:0000256" key="9">
    <source>
        <dbReference type="ARBA" id="ARBA00022741"/>
    </source>
</evidence>
<dbReference type="GO" id="GO:0005737">
    <property type="term" value="C:cytoplasm"/>
    <property type="evidence" value="ECO:0007669"/>
    <property type="project" value="UniProtKB-SubCell"/>
</dbReference>
<protein>
    <submittedName>
        <fullName evidence="18">NLR family CARD domain containing 3</fullName>
    </submittedName>
</protein>
<keyword evidence="10" id="KW-0067">ATP-binding</keyword>
<evidence type="ECO:0000256" key="8">
    <source>
        <dbReference type="ARBA" id="ARBA00022737"/>
    </source>
</evidence>
<evidence type="ECO:0000256" key="16">
    <source>
        <dbReference type="ARBA" id="ARBA00038296"/>
    </source>
</evidence>
<comment type="similarity">
    <text evidence="16">Belongs to the NOD1-NOD2 family.</text>
</comment>
<dbReference type="PROSITE" id="PS50837">
    <property type="entry name" value="NACHT"/>
    <property type="match status" value="1"/>
</dbReference>
<dbReference type="Pfam" id="PF05729">
    <property type="entry name" value="NACHT"/>
    <property type="match status" value="1"/>
</dbReference>
<evidence type="ECO:0000256" key="11">
    <source>
        <dbReference type="ARBA" id="ARBA00022843"/>
    </source>
</evidence>
<evidence type="ECO:0000256" key="6">
    <source>
        <dbReference type="ARBA" id="ARBA00022588"/>
    </source>
</evidence>
<sequence>MERTHYDSILDRSKRITWQDDCYVDLQSTTSSQAETEDLGWIQKHQDQLQSFITPSFLGEILNHMRNLDVLSSAQEIKVKEAGRLQDQINMLTTIVTAKDSQGSDVLQGFIESSDSQVAQLIINHDAMVKEHKEVLLRRYEQYRDRDSISCPRLNISSRTLLLVDGLSDLQQKEHDLMQVGVTRGEKRNHLRQLGLAKLFEPLTRVSMPPRVSLTVGVAGIGKTTWVRHFVRQWCQGIICTDINFVLPFTFAELNLLDKLSAERLVKMAFPHISDPSLVLNSSCRTLLILDGLDEFRCKLNFSDAAPCSDPKKEVPIDDLVTNIIRGNLLPDIAVWVTSRPRVASLIPGGLVDRVTEIPGFSPKDIEIFLNHHFSEKDFARKIWSHLESNKILMVMCYIPCICWIVADTLLYIMQNEAQETLPRTCTELYANFCSMKAELGEPRGREPVKMEQLHGSNRKLLGNLGRLAFYGLLKHKYVFSEQDLKNYGIELLVTQSSLGSGVLVREESTINTTYRFTHLTLQEFLAATFYHVSSKRAIFDLFSESSMSWPKIGFQNHFRSAFQHSQQAEDGHLDVFVRFLTGLLCSAAIKPLAGLLALGKDDGNNKTWAAGFLQGLLVSGGAVVSLRAVNLAYCLQELQHTEMLRSVEEDLRLGSLAGKLTRPHCVVLGYLLHVSPECSEQTNLTASLNASTVKCLLPQLLYCSHLRLENNHFKDDVMELLGSLLSAKDCHIQKISLADNAISNKGAKALSRALLVNRTLTSLNLRNNNIGSKGAKFLAEALKMNQVLTSINFQNNAIEEEGAQSLAEVLQCNRKLVSLNLRKNTIAAGGAKRIAEALKTNRTLTKLILCGNQLGDKGTVALAEALAVNHTLLSLHLQSNSISNKGMTALTKALRLNHGLVSLNLRENSIGVEGAKNMAHALHENNTLQDLDLTANLLHDDGIQAIAGAIKFNRGLTSLHLQWNFIKSTATKALAHALLSNSTMQLLENDSLQALSEHMSSATILQENAIGNEGVTFLAEALKTNASLRTLCLQENSLGMDGAIFIATALKGNHQLTYINLQGNGIGESGAKVISDAIRASASGCVVDI</sequence>
<dbReference type="GeneTree" id="ENSGT00940000159861"/>
<dbReference type="InterPro" id="IPR032675">
    <property type="entry name" value="LRR_dom_sf"/>
</dbReference>
<keyword evidence="13" id="KW-0472">Membrane</keyword>
<evidence type="ECO:0000256" key="2">
    <source>
        <dbReference type="ARBA" id="ARBA00004193"/>
    </source>
</evidence>
<keyword evidence="4" id="KW-1003">Cell membrane</keyword>
<evidence type="ECO:0000256" key="12">
    <source>
        <dbReference type="ARBA" id="ARBA00022859"/>
    </source>
</evidence>
<keyword evidence="19" id="KW-1185">Reference proteome</keyword>
<accession>A0A669BHS2</accession>
<gene>
    <name evidence="18" type="primary">NLRC3</name>
    <name evidence="18" type="synonym">nlrc3</name>
</gene>
<dbReference type="Gene3D" id="3.40.50.300">
    <property type="entry name" value="P-loop containing nucleotide triphosphate hydrolases"/>
    <property type="match status" value="1"/>
</dbReference>
<evidence type="ECO:0000256" key="13">
    <source>
        <dbReference type="ARBA" id="ARBA00023136"/>
    </source>
</evidence>
<evidence type="ECO:0000256" key="3">
    <source>
        <dbReference type="ARBA" id="ARBA00004496"/>
    </source>
</evidence>
<dbReference type="Ensembl" id="ENSONIT00000043681.1">
    <property type="protein sequence ID" value="ENSONIP00000034962.1"/>
    <property type="gene ID" value="ENSONIG00000020002.2"/>
</dbReference>
<comment type="subcellular location">
    <subcellularLocation>
        <location evidence="1">Basolateral cell membrane</location>
    </subcellularLocation>
    <subcellularLocation>
        <location evidence="2">Cell membrane</location>
        <topology evidence="2">Lipid-anchor</topology>
    </subcellularLocation>
    <subcellularLocation>
        <location evidence="3">Cytoplasm</location>
    </subcellularLocation>
</comment>
<dbReference type="Proteomes" id="UP000005207">
    <property type="component" value="Unplaced"/>
</dbReference>
<dbReference type="SUPFAM" id="SSF52540">
    <property type="entry name" value="P-loop containing nucleoside triphosphate hydrolases"/>
    <property type="match status" value="1"/>
</dbReference>
<evidence type="ECO:0000313" key="18">
    <source>
        <dbReference type="Ensembl" id="ENSONIP00000034962.1"/>
    </source>
</evidence>
<keyword evidence="7" id="KW-0433">Leucine-rich repeat</keyword>
<dbReference type="SUPFAM" id="SSF52047">
    <property type="entry name" value="RNI-like"/>
    <property type="match status" value="2"/>
</dbReference>
<dbReference type="InterPro" id="IPR001315">
    <property type="entry name" value="CARD"/>
</dbReference>
<dbReference type="InterPro" id="IPR011029">
    <property type="entry name" value="DEATH-like_dom_sf"/>
</dbReference>
<dbReference type="InterPro" id="IPR041267">
    <property type="entry name" value="NLRP_HD2"/>
</dbReference>
<evidence type="ECO:0000256" key="14">
    <source>
        <dbReference type="ARBA" id="ARBA00023139"/>
    </source>
</evidence>
<organism evidence="18 19">
    <name type="scientific">Oreochromis niloticus</name>
    <name type="common">Nile tilapia</name>
    <name type="synonym">Tilapia nilotica</name>
    <dbReference type="NCBI Taxonomy" id="8128"/>
    <lineage>
        <taxon>Eukaryota</taxon>
        <taxon>Metazoa</taxon>
        <taxon>Chordata</taxon>
        <taxon>Craniata</taxon>
        <taxon>Vertebrata</taxon>
        <taxon>Euteleostomi</taxon>
        <taxon>Actinopterygii</taxon>
        <taxon>Neopterygii</taxon>
        <taxon>Teleostei</taxon>
        <taxon>Neoteleostei</taxon>
        <taxon>Acanthomorphata</taxon>
        <taxon>Ovalentaria</taxon>
        <taxon>Cichlomorphae</taxon>
        <taxon>Cichliformes</taxon>
        <taxon>Cichlidae</taxon>
        <taxon>African cichlids</taxon>
        <taxon>Pseudocrenilabrinae</taxon>
        <taxon>Oreochromini</taxon>
        <taxon>Oreochromis</taxon>
    </lineage>
</organism>
<keyword evidence="12" id="KW-0391">Immunity</keyword>
<dbReference type="Pfam" id="PF17776">
    <property type="entry name" value="NLRC4_HD2"/>
    <property type="match status" value="1"/>
</dbReference>
<evidence type="ECO:0000256" key="7">
    <source>
        <dbReference type="ARBA" id="ARBA00022614"/>
    </source>
</evidence>
<keyword evidence="15" id="KW-0449">Lipoprotein</keyword>
<dbReference type="FunFam" id="3.80.10.10:FF:000236">
    <property type="entry name" value="NLR family CARD domain containing 3"/>
    <property type="match status" value="1"/>
</dbReference>
<keyword evidence="9" id="KW-0547">Nucleotide-binding</keyword>
<dbReference type="SUPFAM" id="SSF47986">
    <property type="entry name" value="DEATH domain"/>
    <property type="match status" value="1"/>
</dbReference>
<evidence type="ECO:0000256" key="15">
    <source>
        <dbReference type="ARBA" id="ARBA00023288"/>
    </source>
</evidence>
<dbReference type="InterPro" id="IPR027417">
    <property type="entry name" value="P-loop_NTPase"/>
</dbReference>
<keyword evidence="11" id="KW-0832">Ubl conjugation</keyword>
<feature type="domain" description="NACHT" evidence="17">
    <location>
        <begin position="211"/>
        <end position="341"/>
    </location>
</feature>
<keyword evidence="8" id="KW-0677">Repeat</keyword>
<dbReference type="Gene3D" id="3.80.10.10">
    <property type="entry name" value="Ribonuclease Inhibitor"/>
    <property type="match status" value="3"/>
</dbReference>
<dbReference type="Pfam" id="PF17779">
    <property type="entry name" value="WHD_NOD2"/>
    <property type="match status" value="1"/>
</dbReference>
<name>A0A669BHS2_ORENI</name>
<proteinExistence type="inferred from homology"/>
<dbReference type="InterPro" id="IPR051261">
    <property type="entry name" value="NLR"/>
</dbReference>
<dbReference type="AlphaFoldDB" id="A0A669BHS2"/>
<reference evidence="18" key="2">
    <citation type="submission" date="2025-09" db="UniProtKB">
        <authorList>
            <consortium name="Ensembl"/>
        </authorList>
    </citation>
    <scope>IDENTIFICATION</scope>
</reference>
<dbReference type="Pfam" id="PF13516">
    <property type="entry name" value="LRR_6"/>
    <property type="match status" value="9"/>
</dbReference>
<keyword evidence="6" id="KW-0399">Innate immunity</keyword>
<reference evidence="18" key="1">
    <citation type="submission" date="2025-08" db="UniProtKB">
        <authorList>
            <consortium name="Ensembl"/>
        </authorList>
    </citation>
    <scope>IDENTIFICATION</scope>
</reference>
<dbReference type="InterPro" id="IPR001611">
    <property type="entry name" value="Leu-rich_rpt"/>
</dbReference>
<evidence type="ECO:0000259" key="17">
    <source>
        <dbReference type="PROSITE" id="PS50837"/>
    </source>
</evidence>
<keyword evidence="5" id="KW-0963">Cytoplasm</keyword>
<evidence type="ECO:0000256" key="1">
    <source>
        <dbReference type="ARBA" id="ARBA00004187"/>
    </source>
</evidence>
<evidence type="ECO:0000313" key="19">
    <source>
        <dbReference type="Proteomes" id="UP000005207"/>
    </source>
</evidence>
<dbReference type="GO" id="GO:0042981">
    <property type="term" value="P:regulation of apoptotic process"/>
    <property type="evidence" value="ECO:0007669"/>
    <property type="project" value="InterPro"/>
</dbReference>
<dbReference type="InterPro" id="IPR041075">
    <property type="entry name" value="NOD1/2_WH"/>
</dbReference>